<name>G5SMV7_9BACT</name>
<protein>
    <submittedName>
        <fullName evidence="2">Uncharacterized protein</fullName>
    </submittedName>
</protein>
<accession>G5SMV7</accession>
<feature type="region of interest" description="Disordered" evidence="1">
    <location>
        <begin position="22"/>
        <end position="56"/>
    </location>
</feature>
<dbReference type="STRING" id="762968.HMPREF9441_00683"/>
<evidence type="ECO:0000313" key="2">
    <source>
        <dbReference type="EMBL" id="EHH01373.1"/>
    </source>
</evidence>
<comment type="caution">
    <text evidence="2">The sequence shown here is derived from an EMBL/GenBank/DDBJ whole genome shotgun (WGS) entry which is preliminary data.</text>
</comment>
<dbReference type="Proteomes" id="UP000003598">
    <property type="component" value="Unassembled WGS sequence"/>
</dbReference>
<gene>
    <name evidence="2" type="ORF">HMPREF9441_00683</name>
</gene>
<dbReference type="AlphaFoldDB" id="G5SMV7"/>
<dbReference type="EMBL" id="AFFY01000010">
    <property type="protein sequence ID" value="EHH01373.1"/>
    <property type="molecule type" value="Genomic_DNA"/>
</dbReference>
<keyword evidence="3" id="KW-1185">Reference proteome</keyword>
<proteinExistence type="predicted"/>
<sequence>MSGSIFSKNLVFPNRFVYGATETKTTEATGRRIKKMSDYERRKRERNSTPSALKSA</sequence>
<dbReference type="HOGENOM" id="CLU_3010095_0_0_10"/>
<evidence type="ECO:0000256" key="1">
    <source>
        <dbReference type="SAM" id="MobiDB-lite"/>
    </source>
</evidence>
<reference evidence="2 3" key="1">
    <citation type="submission" date="2011-03" db="EMBL/GenBank/DDBJ databases">
        <authorList>
            <person name="Weinstock G."/>
            <person name="Sodergren E."/>
            <person name="Clifton S."/>
            <person name="Fulton L."/>
            <person name="Fulton B."/>
            <person name="Courtney L."/>
            <person name="Fronick C."/>
            <person name="Harrison M."/>
            <person name="Strong C."/>
            <person name="Farmer C."/>
            <person name="Delahaunty K."/>
            <person name="Markovic C."/>
            <person name="Hall O."/>
            <person name="Minx P."/>
            <person name="Tomlinson C."/>
            <person name="Mitreva M."/>
            <person name="Hou S."/>
            <person name="Chen J."/>
            <person name="Wollam A."/>
            <person name="Pepin K.H."/>
            <person name="Johnson M."/>
            <person name="Bhonagiri V."/>
            <person name="Zhang X."/>
            <person name="Suruliraj S."/>
            <person name="Warren W."/>
            <person name="Chinwalla A."/>
            <person name="Mardis E.R."/>
            <person name="Wilson R.K."/>
        </authorList>
    </citation>
    <scope>NUCLEOTIDE SEQUENCE [LARGE SCALE GENOMIC DNA]</scope>
    <source>
        <strain evidence="2 3">YIT 11840</strain>
    </source>
</reference>
<evidence type="ECO:0000313" key="3">
    <source>
        <dbReference type="Proteomes" id="UP000003598"/>
    </source>
</evidence>
<organism evidence="2 3">
    <name type="scientific">Paraprevotella clara YIT 11840</name>
    <dbReference type="NCBI Taxonomy" id="762968"/>
    <lineage>
        <taxon>Bacteria</taxon>
        <taxon>Pseudomonadati</taxon>
        <taxon>Bacteroidota</taxon>
        <taxon>Bacteroidia</taxon>
        <taxon>Bacteroidales</taxon>
        <taxon>Prevotellaceae</taxon>
        <taxon>Paraprevotella</taxon>
    </lineage>
</organism>